<dbReference type="SUPFAM" id="SSF50978">
    <property type="entry name" value="WD40 repeat-like"/>
    <property type="match status" value="1"/>
</dbReference>
<dbReference type="GO" id="GO:0090110">
    <property type="term" value="P:COPII-coated vesicle cargo loading"/>
    <property type="evidence" value="ECO:0007669"/>
    <property type="project" value="TreeGrafter"/>
</dbReference>
<evidence type="ECO:0000256" key="2">
    <source>
        <dbReference type="ARBA" id="ARBA00009358"/>
    </source>
</evidence>
<evidence type="ECO:0000256" key="4">
    <source>
        <dbReference type="ARBA" id="ARBA00022574"/>
    </source>
</evidence>
<keyword evidence="5" id="KW-0677">Repeat</keyword>
<dbReference type="GO" id="GO:0070971">
    <property type="term" value="C:endoplasmic reticulum exit site"/>
    <property type="evidence" value="ECO:0007669"/>
    <property type="project" value="TreeGrafter"/>
</dbReference>
<evidence type="ECO:0000256" key="5">
    <source>
        <dbReference type="ARBA" id="ARBA00022737"/>
    </source>
</evidence>
<keyword evidence="12" id="KW-1185">Reference proteome</keyword>
<dbReference type="PANTHER" id="PTHR13923:SF11">
    <property type="entry name" value="SECRETORY 31, ISOFORM D"/>
    <property type="match status" value="1"/>
</dbReference>
<evidence type="ECO:0000313" key="11">
    <source>
        <dbReference type="EMBL" id="KAE8666963.1"/>
    </source>
</evidence>
<dbReference type="GO" id="GO:0007029">
    <property type="term" value="P:endoplasmic reticulum organization"/>
    <property type="evidence" value="ECO:0007669"/>
    <property type="project" value="TreeGrafter"/>
</dbReference>
<dbReference type="InterPro" id="IPR015943">
    <property type="entry name" value="WD40/YVTN_repeat-like_dom_sf"/>
</dbReference>
<sequence>MVKSASGICQHLHNHLIVHLLRIRINTFHTIVVPLNAFSFCVNAYFCSCSTYTIGYVRIPPPPNEKEKGQYMDCRAIWHSFFMVIMRGSGSATQVVLDLRKPIDKWHPDVATQLLVALDEDDSPTLRLWDMRNIMSPVKEFVGHTKGVIAMAWSSSDSSYLLTCAKDNRTICWDMVTGEDRETWGFLNVMFEDDGTARTKLLIHLGFSQTTEEKDTVQDDLSQSVNDITLEEKVGHQKEANLFAADNGEDFLNNLSSPKADTPVATSENKFHVESTVSSTDLTPQESYGLEESSDSSFDDAVQRALVVGDCKGAVAQCIAANKMADSLVIAHVGGTSLWESTLDQFLKMSHSPHLKVNFAPSPGTTQPAVRPFVPANHPGLRNADKYQQLTTLGSHLHPGAANPTYPIRQGTGSPSSVPPQMGSVSAPNMPPFVAPTPTSRGFMPVTVFQRPGMTPMQSGTPTQLAPIQPAAAPAAPHQLCRLPTLQICLPHAIWPPNFLGLLQNEGLLTEILSYVYLYTITLLHIPHKRARLKPVITTLTRLYNETSQAQGGSRANPAKKREIEDNSKKMGALFAKLNSGDVSKNASDKLIQLCQALDNNDFGTALQILVLLTTNEWDECNFWLATLKRMIKTRQNVRQTAVCGNAR</sequence>
<comment type="caution">
    <text evidence="11">The sequence shown here is derived from an EMBL/GenBank/DDBJ whole genome shotgun (WGS) entry which is preliminary data.</text>
</comment>
<dbReference type="InterPro" id="IPR036322">
    <property type="entry name" value="WD40_repeat_dom_sf"/>
</dbReference>
<keyword evidence="4 9" id="KW-0853">WD repeat</keyword>
<dbReference type="GO" id="GO:0030127">
    <property type="term" value="C:COPII vesicle coat"/>
    <property type="evidence" value="ECO:0007669"/>
    <property type="project" value="TreeGrafter"/>
</dbReference>
<dbReference type="SMART" id="SM00320">
    <property type="entry name" value="WD40"/>
    <property type="match status" value="1"/>
</dbReference>
<evidence type="ECO:0000256" key="7">
    <source>
        <dbReference type="ARBA" id="ARBA00022892"/>
    </source>
</evidence>
<evidence type="ECO:0000313" key="12">
    <source>
        <dbReference type="Proteomes" id="UP000436088"/>
    </source>
</evidence>
<dbReference type="PROSITE" id="PS50082">
    <property type="entry name" value="WD_REPEATS_2"/>
    <property type="match status" value="1"/>
</dbReference>
<accession>A0A6A2WY57</accession>
<proteinExistence type="inferred from homology"/>
<dbReference type="Proteomes" id="UP000436088">
    <property type="component" value="Unassembled WGS sequence"/>
</dbReference>
<dbReference type="EMBL" id="VEPZ02001589">
    <property type="protein sequence ID" value="KAE8666963.1"/>
    <property type="molecule type" value="Genomic_DNA"/>
</dbReference>
<keyword evidence="3" id="KW-0813">Transport</keyword>
<dbReference type="Gene3D" id="1.20.940.10">
    <property type="entry name" value="Functional domain of the splicing factor Prp18"/>
    <property type="match status" value="1"/>
</dbReference>
<comment type="similarity">
    <text evidence="2">Belongs to the WD repeat SEC31 family.</text>
</comment>
<dbReference type="AlphaFoldDB" id="A0A6A2WY57"/>
<name>A0A6A2WY57_HIBSY</name>
<evidence type="ECO:0000256" key="1">
    <source>
        <dbReference type="ARBA" id="ARBA00004240"/>
    </source>
</evidence>
<organism evidence="11 12">
    <name type="scientific">Hibiscus syriacus</name>
    <name type="common">Rose of Sharon</name>
    <dbReference type="NCBI Taxonomy" id="106335"/>
    <lineage>
        <taxon>Eukaryota</taxon>
        <taxon>Viridiplantae</taxon>
        <taxon>Streptophyta</taxon>
        <taxon>Embryophyta</taxon>
        <taxon>Tracheophyta</taxon>
        <taxon>Spermatophyta</taxon>
        <taxon>Magnoliopsida</taxon>
        <taxon>eudicotyledons</taxon>
        <taxon>Gunneridae</taxon>
        <taxon>Pentapetalae</taxon>
        <taxon>rosids</taxon>
        <taxon>malvids</taxon>
        <taxon>Malvales</taxon>
        <taxon>Malvaceae</taxon>
        <taxon>Malvoideae</taxon>
        <taxon>Hibiscus</taxon>
    </lineage>
</organism>
<evidence type="ECO:0000256" key="8">
    <source>
        <dbReference type="ARBA" id="ARBA00022927"/>
    </source>
</evidence>
<protein>
    <submittedName>
        <fullName evidence="11">Protein transport protein SEC31 isoform 2</fullName>
    </submittedName>
</protein>
<reference evidence="11" key="1">
    <citation type="submission" date="2019-09" db="EMBL/GenBank/DDBJ databases">
        <title>Draft genome information of white flower Hibiscus syriacus.</title>
        <authorList>
            <person name="Kim Y.-M."/>
        </authorList>
    </citation>
    <scope>NUCLEOTIDE SEQUENCE [LARGE SCALE GENOMIC DNA]</scope>
    <source>
        <strain evidence="11">YM2019G1</strain>
    </source>
</reference>
<dbReference type="PANTHER" id="PTHR13923">
    <property type="entry name" value="SEC31-RELATED PROTEIN"/>
    <property type="match status" value="1"/>
</dbReference>
<evidence type="ECO:0000256" key="6">
    <source>
        <dbReference type="ARBA" id="ARBA00022824"/>
    </source>
</evidence>
<dbReference type="InterPro" id="IPR040251">
    <property type="entry name" value="SEC31-like"/>
</dbReference>
<feature type="compositionally biased region" description="Polar residues" evidence="10">
    <location>
        <begin position="275"/>
        <end position="286"/>
    </location>
</feature>
<evidence type="ECO:0000256" key="10">
    <source>
        <dbReference type="SAM" id="MobiDB-lite"/>
    </source>
</evidence>
<feature type="repeat" description="WD" evidence="9">
    <location>
        <begin position="141"/>
        <end position="183"/>
    </location>
</feature>
<dbReference type="InterPro" id="IPR001680">
    <property type="entry name" value="WD40_rpt"/>
</dbReference>
<dbReference type="GO" id="GO:0005198">
    <property type="term" value="F:structural molecule activity"/>
    <property type="evidence" value="ECO:0007669"/>
    <property type="project" value="TreeGrafter"/>
</dbReference>
<feature type="region of interest" description="Disordered" evidence="10">
    <location>
        <begin position="259"/>
        <end position="295"/>
    </location>
</feature>
<feature type="compositionally biased region" description="Polar residues" evidence="10">
    <location>
        <begin position="259"/>
        <end position="268"/>
    </location>
</feature>
<evidence type="ECO:0000256" key="3">
    <source>
        <dbReference type="ARBA" id="ARBA00022448"/>
    </source>
</evidence>
<comment type="subcellular location">
    <subcellularLocation>
        <location evidence="1">Endoplasmic reticulum</location>
    </subcellularLocation>
</comment>
<dbReference type="GO" id="GO:0015031">
    <property type="term" value="P:protein transport"/>
    <property type="evidence" value="ECO:0007669"/>
    <property type="project" value="UniProtKB-KW"/>
</dbReference>
<keyword evidence="8" id="KW-0653">Protein transport</keyword>
<dbReference type="Gene3D" id="2.130.10.10">
    <property type="entry name" value="YVTN repeat-like/Quinoprotein amine dehydrogenase"/>
    <property type="match status" value="1"/>
</dbReference>
<dbReference type="Gene3D" id="1.25.40.980">
    <property type="match status" value="1"/>
</dbReference>
<keyword evidence="7" id="KW-0931">ER-Golgi transport</keyword>
<gene>
    <name evidence="11" type="ORF">F3Y22_tig00112471pilonHSYRG00086</name>
</gene>
<keyword evidence="6" id="KW-0256">Endoplasmic reticulum</keyword>
<evidence type="ECO:0000256" key="9">
    <source>
        <dbReference type="PROSITE-ProRule" id="PRU00221"/>
    </source>
</evidence>
<dbReference type="FunFam" id="1.20.940.10:FF:000003">
    <property type="entry name" value="Protein transport protein SEC31 homolog B"/>
    <property type="match status" value="1"/>
</dbReference>